<dbReference type="Pfam" id="PF00395">
    <property type="entry name" value="SLH"/>
    <property type="match status" value="3"/>
</dbReference>
<accession>A0A544UK39</accession>
<dbReference type="AlphaFoldDB" id="A0A544UK39"/>
<name>A0A544UK39_LYSSH</name>
<feature type="domain" description="SLH" evidence="3">
    <location>
        <begin position="27"/>
        <end position="90"/>
    </location>
</feature>
<dbReference type="EMBL" id="SADV01000007">
    <property type="protein sequence ID" value="TQR33632.1"/>
    <property type="molecule type" value="Genomic_DNA"/>
</dbReference>
<reference evidence="4 5" key="1">
    <citation type="submission" date="2018-03" db="EMBL/GenBank/DDBJ databases">
        <title>Aerobic endospore-forming bacteria genome sequencing and assembly.</title>
        <authorList>
            <person name="Cavalcante D.A."/>
            <person name="Driks A."/>
            <person name="Putonti C."/>
            <person name="De-Souza M.T."/>
        </authorList>
    </citation>
    <scope>NUCLEOTIDE SEQUENCE [LARGE SCALE GENOMIC DNA]</scope>
    <source>
        <strain evidence="4 5">SDF0037</strain>
    </source>
</reference>
<dbReference type="PROSITE" id="PS51272">
    <property type="entry name" value="SLH"/>
    <property type="match status" value="3"/>
</dbReference>
<comment type="caution">
    <text evidence="4">The sequence shown here is derived from an EMBL/GenBank/DDBJ whole genome shotgun (WGS) entry which is preliminary data.</text>
</comment>
<keyword evidence="1 2" id="KW-0732">Signal</keyword>
<dbReference type="OrthoDB" id="9811471at2"/>
<feature type="signal peptide" evidence="2">
    <location>
        <begin position="1"/>
        <end position="26"/>
    </location>
</feature>
<dbReference type="RefSeq" id="WP_142508890.1">
    <property type="nucleotide sequence ID" value="NZ_SADV01000007.1"/>
</dbReference>
<dbReference type="InterPro" id="IPR051465">
    <property type="entry name" value="Cell_Envelope_Struct_Comp"/>
</dbReference>
<gene>
    <name evidence="4" type="ORF">C7Y47_11380</name>
</gene>
<evidence type="ECO:0000313" key="4">
    <source>
        <dbReference type="EMBL" id="TQR33632.1"/>
    </source>
</evidence>
<evidence type="ECO:0000256" key="1">
    <source>
        <dbReference type="ARBA" id="ARBA00022729"/>
    </source>
</evidence>
<evidence type="ECO:0000259" key="3">
    <source>
        <dbReference type="PROSITE" id="PS51272"/>
    </source>
</evidence>
<feature type="domain" description="SLH" evidence="3">
    <location>
        <begin position="152"/>
        <end position="215"/>
    </location>
</feature>
<evidence type="ECO:0000313" key="5">
    <source>
        <dbReference type="Proteomes" id="UP000317944"/>
    </source>
</evidence>
<protein>
    <submittedName>
        <fullName evidence="4">S-layer homology domain-containing protein</fullName>
    </submittedName>
</protein>
<dbReference type="InterPro" id="IPR001119">
    <property type="entry name" value="SLH_dom"/>
</dbReference>
<organism evidence="4 5">
    <name type="scientific">Lysinibacillus sphaericus</name>
    <name type="common">Bacillus sphaericus</name>
    <dbReference type="NCBI Taxonomy" id="1421"/>
    <lineage>
        <taxon>Bacteria</taxon>
        <taxon>Bacillati</taxon>
        <taxon>Bacillota</taxon>
        <taxon>Bacilli</taxon>
        <taxon>Bacillales</taxon>
        <taxon>Bacillaceae</taxon>
        <taxon>Lysinibacillus</taxon>
    </lineage>
</organism>
<proteinExistence type="predicted"/>
<sequence>MKKLVTYITVVLVLFSSLTFMQKANAQTTTFYDVPKTHGAYKEITYLAERGVIKGYPDGTFKPSANITRLQAVRMLLRSKGITDFSNVSNPGFADVKPGQDGYEEIAKAVELGIISGKTNAQGQKVFEPSGNLTRGQMAKILSIAYEFEGYADKGFSDVPVSHWAYEYVQLLANNKITFGYSNGKFGVNDFITRSQFSLMMARTLDETFRVEPEAPKPTKPPTGTTYPDGWTAPVLSSKWSSDSAKNFETLQNELGFTNGGHFYGIEGASRAIVVNGGDSQNEVTFSFYMWDGDANGQMPQAYRVPIVAKELFKLYFEGDADKVWNYFNKNDIPETFTANGRTVKATYIEIEGNLYLQVGKKK</sequence>
<feature type="chain" id="PRO_5022234257" evidence="2">
    <location>
        <begin position="27"/>
        <end position="363"/>
    </location>
</feature>
<evidence type="ECO:0000256" key="2">
    <source>
        <dbReference type="SAM" id="SignalP"/>
    </source>
</evidence>
<dbReference type="PANTHER" id="PTHR43308">
    <property type="entry name" value="OUTER MEMBRANE PROTEIN ALPHA-RELATED"/>
    <property type="match status" value="1"/>
</dbReference>
<dbReference type="Proteomes" id="UP000317944">
    <property type="component" value="Unassembled WGS sequence"/>
</dbReference>
<feature type="domain" description="SLH" evidence="3">
    <location>
        <begin position="93"/>
        <end position="151"/>
    </location>
</feature>